<proteinExistence type="predicted"/>
<reference evidence="3" key="1">
    <citation type="submission" date="2022-06" db="EMBL/GenBank/DDBJ databases">
        <authorList>
            <consortium name="SYNGENTA / RWTH Aachen University"/>
        </authorList>
    </citation>
    <scope>NUCLEOTIDE SEQUENCE</scope>
</reference>
<feature type="compositionally biased region" description="Polar residues" evidence="2">
    <location>
        <begin position="996"/>
        <end position="1005"/>
    </location>
</feature>
<feature type="compositionally biased region" description="Basic residues" evidence="2">
    <location>
        <begin position="33"/>
        <end position="43"/>
    </location>
</feature>
<evidence type="ECO:0000313" key="4">
    <source>
        <dbReference type="Proteomes" id="UP001153365"/>
    </source>
</evidence>
<feature type="compositionally biased region" description="Basic and acidic residues" evidence="2">
    <location>
        <begin position="983"/>
        <end position="992"/>
    </location>
</feature>
<feature type="compositionally biased region" description="Acidic residues" evidence="2">
    <location>
        <begin position="63"/>
        <end position="79"/>
    </location>
</feature>
<feature type="compositionally biased region" description="Polar residues" evidence="2">
    <location>
        <begin position="1024"/>
        <end position="1035"/>
    </location>
</feature>
<organism evidence="3 4">
    <name type="scientific">Phakopsora pachyrhizi</name>
    <name type="common">Asian soybean rust disease fungus</name>
    <dbReference type="NCBI Taxonomy" id="170000"/>
    <lineage>
        <taxon>Eukaryota</taxon>
        <taxon>Fungi</taxon>
        <taxon>Dikarya</taxon>
        <taxon>Basidiomycota</taxon>
        <taxon>Pucciniomycotina</taxon>
        <taxon>Pucciniomycetes</taxon>
        <taxon>Pucciniales</taxon>
        <taxon>Phakopsoraceae</taxon>
        <taxon>Phakopsora</taxon>
    </lineage>
</organism>
<feature type="compositionally biased region" description="Acidic residues" evidence="2">
    <location>
        <begin position="968"/>
        <end position="982"/>
    </location>
</feature>
<dbReference type="Proteomes" id="UP001153365">
    <property type="component" value="Unassembled WGS sequence"/>
</dbReference>
<sequence length="1356" mass="149208">MSQPKRVRRMQPEVILKSGQKSIDAKPPISRKSISKKASRRNLRQNSTTHVHELDIAHQPVSECDEVDNDADDEGDSTDDCSGGDKRLENVNGYGRKCEVNTQSSGTLSLAEIKGDQALLILQGSALVTRVDDSSQTVESLDGAPLSDSISSTSRSSDSISCTPESHKLLQDSMFFKNLLSSSPSTSSSLSSSLSPQKAFLSEGLAGISVEKNSIQVKIPVAQRSASRLDFNLPCPPPRSPLVLSNLISQQQRFSNSISSPCYSHPTLSINSSSSSDEKPKEVSTSQLYYEFNQPRNNKVSLLSSLDSSSSNLIDEIQTPLSLIHSVKDQNISCLPLPGSNPLLSIADLKNSQVDCTSSLQSDFYNTSELPTFLSVSPINFCTPQDPFISKPRALEHSEIHETLPSSHSYKHSNSEHTSISMKQKKLNKSFSKKSLEAATKANRNHQESPTSGAFSTAHSPAPRALQVIPKVSQIPFHSPRQPNFPLSLSRIPAISAESKKSASKDLGQSPRLGGSVTKKSRPKSLALWDQIPSLRAQNLSSPIESHACSPDSSPLQVNQDYSGKLENFKGHGEGLWCAKLEQWDSQKMLTSSNGLEGLQNNYEAAEEEEEGVESETFAAALETDFKTNLGEVRKSPEKSEHSDMKAFLSKVTKGLSETPIEKVVPLPKVSTNQSPFQSIVPKLPSLKSTLLRQDCLSLSSAKATDLGLNHQKGGFLSASLPPTGKQAQICDDHLTVPKRLRRRSRSLINLGSSALVNNNLFAPKSELMITLPSLPAIPRRNSFTMTRPNCAISSEESQFSAQSKVEPSLSYNHKDEFDLKLELLQKAIDTGNIESLDVPSLIKWEDEEPNSDLSKNKVGLNVEFEDSSGQDIGYRLSKDEVNLTSSITYSTSVAPSVEKLSKTSISSIPSSNSQYSSRVIHKPTSSTFKKQVSHQFDDFQQTDFSIPAHTTIRKTLHIPLLSETLQVEDDSVEDTGEQEVIDNEHSSKSELYRSPSLSTSSFQRSLHRKTSSLNTISNSFLQSDTGTRADSLSGSDRRISSESNVLSTNHEKLCGTQKSDDSTFESVKLVKKVLPKNLTGNESHLSVSKSSISDNYHSFHTSSYPLAKPEAGKSNVDHKLPGQFTRSSSSSSSIGSKLKKLGKRFGLKNSVDLTQRNRDVMHSPRAVPDSNQRKTHNKSISSIGSAYLMRDTLQSQLQYSEKSKDHLECDGVSRSYIIPVAKFDALMSGEEAETIERGNCGGPKLNTSQFKRSEEHSYQKNRSGSVRSKTSNKSTGQGVEYQNELPRTMSVKVRESMDDTKGRDPFLSSVYNTLEREELLKKREVSRLDDILKKHQEEEKNYIKNLAKQLAERKK</sequence>
<feature type="compositionally biased region" description="Low complexity" evidence="2">
    <location>
        <begin position="147"/>
        <end position="161"/>
    </location>
</feature>
<feature type="region of interest" description="Disordered" evidence="2">
    <location>
        <begin position="134"/>
        <end position="163"/>
    </location>
</feature>
<feature type="region of interest" description="Disordered" evidence="2">
    <location>
        <begin position="1153"/>
        <end position="1184"/>
    </location>
</feature>
<gene>
    <name evidence="3" type="ORF">PPACK8108_LOCUS24823</name>
</gene>
<feature type="compositionally biased region" description="Polar residues" evidence="2">
    <location>
        <begin position="1261"/>
        <end position="1278"/>
    </location>
</feature>
<feature type="region of interest" description="Disordered" evidence="2">
    <location>
        <begin position="1235"/>
        <end position="1280"/>
    </location>
</feature>
<comment type="caution">
    <text evidence="3">The sequence shown here is derived from an EMBL/GenBank/DDBJ whole genome shotgun (WGS) entry which is preliminary data.</text>
</comment>
<keyword evidence="1" id="KW-0175">Coiled coil</keyword>
<evidence type="ECO:0000256" key="1">
    <source>
        <dbReference type="SAM" id="Coils"/>
    </source>
</evidence>
<accession>A0AAV0BSR8</accession>
<feature type="region of interest" description="Disordered" evidence="2">
    <location>
        <begin position="1104"/>
        <end position="1138"/>
    </location>
</feature>
<feature type="region of interest" description="Disordered" evidence="2">
    <location>
        <begin position="403"/>
        <end position="460"/>
    </location>
</feature>
<feature type="region of interest" description="Disordered" evidence="2">
    <location>
        <begin position="968"/>
        <end position="1005"/>
    </location>
</feature>
<feature type="compositionally biased region" description="Low complexity" evidence="2">
    <location>
        <begin position="1128"/>
        <end position="1137"/>
    </location>
</feature>
<feature type="region of interest" description="Disordered" evidence="2">
    <location>
        <begin position="1"/>
        <end position="85"/>
    </location>
</feature>
<feature type="region of interest" description="Disordered" evidence="2">
    <location>
        <begin position="500"/>
        <end position="523"/>
    </location>
</feature>
<feature type="compositionally biased region" description="Polar residues" evidence="2">
    <location>
        <begin position="448"/>
        <end position="459"/>
    </location>
</feature>
<keyword evidence="4" id="KW-1185">Reference proteome</keyword>
<feature type="region of interest" description="Disordered" evidence="2">
    <location>
        <begin position="1024"/>
        <end position="1059"/>
    </location>
</feature>
<feature type="coiled-coil region" evidence="1">
    <location>
        <begin position="589"/>
        <end position="616"/>
    </location>
</feature>
<feature type="compositionally biased region" description="Basic and acidic residues" evidence="2">
    <location>
        <begin position="1050"/>
        <end position="1059"/>
    </location>
</feature>
<protein>
    <submittedName>
        <fullName evidence="3">Expressed protein</fullName>
    </submittedName>
</protein>
<evidence type="ECO:0000313" key="3">
    <source>
        <dbReference type="EMBL" id="CAH7689703.1"/>
    </source>
</evidence>
<evidence type="ECO:0000256" key="2">
    <source>
        <dbReference type="SAM" id="MobiDB-lite"/>
    </source>
</evidence>
<name>A0AAV0BSR8_PHAPC</name>
<dbReference type="EMBL" id="CALTRL010006115">
    <property type="protein sequence ID" value="CAH7689703.1"/>
    <property type="molecule type" value="Genomic_DNA"/>
</dbReference>
<feature type="compositionally biased region" description="Basic residues" evidence="2">
    <location>
        <begin position="423"/>
        <end position="432"/>
    </location>
</feature>